<dbReference type="InterPro" id="IPR016181">
    <property type="entry name" value="Acyl_CoA_acyltransferase"/>
</dbReference>
<dbReference type="PANTHER" id="PTHR37817:SF1">
    <property type="entry name" value="N-ACETYLTRANSFERASE EIS"/>
    <property type="match status" value="1"/>
</dbReference>
<keyword evidence="2" id="KW-0808">Transferase</keyword>
<dbReference type="Pfam" id="PF13530">
    <property type="entry name" value="SCP2_2"/>
    <property type="match status" value="1"/>
</dbReference>
<dbReference type="Gene3D" id="3.30.1050.10">
    <property type="entry name" value="SCP2 sterol-binding domain"/>
    <property type="match status" value="1"/>
</dbReference>
<dbReference type="AlphaFoldDB" id="A0A542ZAA1"/>
<evidence type="ECO:0000313" key="3">
    <source>
        <dbReference type="Proteomes" id="UP000316196"/>
    </source>
</evidence>
<evidence type="ECO:0000313" key="2">
    <source>
        <dbReference type="EMBL" id="TQL57268.1"/>
    </source>
</evidence>
<evidence type="ECO:0000259" key="1">
    <source>
        <dbReference type="PROSITE" id="PS51186"/>
    </source>
</evidence>
<dbReference type="PANTHER" id="PTHR37817">
    <property type="entry name" value="N-ACETYLTRANSFERASE EIS"/>
    <property type="match status" value="1"/>
</dbReference>
<dbReference type="SUPFAM" id="SSF55718">
    <property type="entry name" value="SCP-like"/>
    <property type="match status" value="1"/>
</dbReference>
<dbReference type="Pfam" id="PF13527">
    <property type="entry name" value="Acetyltransf_9"/>
    <property type="match status" value="1"/>
</dbReference>
<comment type="caution">
    <text evidence="2">The sequence shown here is derived from an EMBL/GenBank/DDBJ whole genome shotgun (WGS) entry which is preliminary data.</text>
</comment>
<protein>
    <submittedName>
        <fullName evidence="2">Putative acetyltransferase</fullName>
    </submittedName>
</protein>
<dbReference type="Proteomes" id="UP000316196">
    <property type="component" value="Unassembled WGS sequence"/>
</dbReference>
<dbReference type="CDD" id="cd04301">
    <property type="entry name" value="NAT_SF"/>
    <property type="match status" value="1"/>
</dbReference>
<dbReference type="OrthoDB" id="8399956at2"/>
<reference evidence="2 3" key="1">
    <citation type="submission" date="2019-06" db="EMBL/GenBank/DDBJ databases">
        <title>Sequencing the genomes of 1000 actinobacteria strains.</title>
        <authorList>
            <person name="Klenk H.-P."/>
        </authorList>
    </citation>
    <scope>NUCLEOTIDE SEQUENCE [LARGE SCALE GENOMIC DNA]</scope>
    <source>
        <strain evidence="2 3">DSM 8251</strain>
    </source>
</reference>
<gene>
    <name evidence="2" type="ORF">FB460_2344</name>
</gene>
<dbReference type="RefSeq" id="WP_142094364.1">
    <property type="nucleotide sequence ID" value="NZ_BAAAMD010000003.1"/>
</dbReference>
<dbReference type="PROSITE" id="PS51186">
    <property type="entry name" value="GNAT"/>
    <property type="match status" value="1"/>
</dbReference>
<dbReference type="InterPro" id="IPR000182">
    <property type="entry name" value="GNAT_dom"/>
</dbReference>
<accession>A0A542ZAA1</accession>
<keyword evidence="3" id="KW-1185">Reference proteome</keyword>
<dbReference type="SUPFAM" id="SSF55729">
    <property type="entry name" value="Acyl-CoA N-acyltransferases (Nat)"/>
    <property type="match status" value="1"/>
</dbReference>
<dbReference type="InterPro" id="IPR051554">
    <property type="entry name" value="Acetyltransferase_Eis"/>
</dbReference>
<dbReference type="Pfam" id="PF17668">
    <property type="entry name" value="Acetyltransf_17"/>
    <property type="match status" value="1"/>
</dbReference>
<dbReference type="InterPro" id="IPR036527">
    <property type="entry name" value="SCP2_sterol-bd_dom_sf"/>
</dbReference>
<dbReference type="EMBL" id="VFOR01000003">
    <property type="protein sequence ID" value="TQL57268.1"/>
    <property type="molecule type" value="Genomic_DNA"/>
</dbReference>
<sequence>MTWQSERIEVPTAGGDGDEYRQWVAETSRAFLQGRPSDGWFDVWCRVARHDGQRPFGVMEDGRIVGTFCEFPWTLDLGRGSVPFWAITDVTVRPTHRRRGMLRGMMTDSLERAVLEGMPLAGLTVSEGGIYRRFGFGMAGDRWKVDIAARDFQLVNPCGGTFELVEPVAVGEWFDDVARRTRAAWPGVHPMGAQREIASASYDFDGDKVPTDRYAVVHRATDGDVDGVAVWRHDRSADRGTLVVESLWGEPGAVFGLLEFCCRIDLIEVVRLGFAPPPQQLRASLIDPRAVTVTHQSDAVWLRPLDVPACVAARPWGADGVVMLRVDDPLGHAAGTWRITVVDGCGRAERAAADEPALGLGVDALGSLLGEGRLADLIMSGRVEADAGVDRASASRVFGSVPSTWHNVFF</sequence>
<feature type="domain" description="N-acetyltransferase" evidence="1">
    <location>
        <begin position="8"/>
        <end position="159"/>
    </location>
</feature>
<proteinExistence type="predicted"/>
<dbReference type="GO" id="GO:0034069">
    <property type="term" value="F:aminoglycoside N-acetyltransferase activity"/>
    <property type="evidence" value="ECO:0007669"/>
    <property type="project" value="TreeGrafter"/>
</dbReference>
<organism evidence="2 3">
    <name type="scientific">Propioniferax innocua</name>
    <dbReference type="NCBI Taxonomy" id="1753"/>
    <lineage>
        <taxon>Bacteria</taxon>
        <taxon>Bacillati</taxon>
        <taxon>Actinomycetota</taxon>
        <taxon>Actinomycetes</taxon>
        <taxon>Propionibacteriales</taxon>
        <taxon>Propionibacteriaceae</taxon>
        <taxon>Propioniferax</taxon>
    </lineage>
</organism>
<dbReference type="GO" id="GO:0030649">
    <property type="term" value="P:aminoglycoside antibiotic catabolic process"/>
    <property type="evidence" value="ECO:0007669"/>
    <property type="project" value="TreeGrafter"/>
</dbReference>
<dbReference type="InterPro" id="IPR025559">
    <property type="entry name" value="Eis_dom"/>
</dbReference>
<name>A0A542ZAA1_9ACTN</name>
<dbReference type="Gene3D" id="3.40.630.30">
    <property type="match status" value="2"/>
</dbReference>
<dbReference type="InterPro" id="IPR041380">
    <property type="entry name" value="Acetyltransf_17"/>
</dbReference>